<evidence type="ECO:0000256" key="8">
    <source>
        <dbReference type="ARBA" id="ARBA00023239"/>
    </source>
</evidence>
<sequence length="325" mass="35928">MHYPQLRLRRRRSTPAIRELLQETRIHIEDLIYPLFVCAGANKREPIEAMPGVYRLSVDLLLEEVARARQEGILAVLLFGVTESKDELAAAAYDAEGIVQKAVGLLKERFPELVVITDVCLCGYTSHGHCGVVKDGVILNDETLHLLAQTALSHAQAGADLVAPSDMMDGRVKVIRDQLDENGFSHVGILSYAAKFASAFYGPFREAAGSAPSFGDRRSYQMNPANRREAMEEVLLDLAEGADLVMIKPALAYLDIIREVRERVLCPVAAYNVSGEYAMVKAAAAQGWIDEKMVVMETMTGIKRAGADLIITYHARDIARWLQED</sequence>
<keyword evidence="9 16" id="KW-0627">Porphyrin biosynthesis</keyword>
<keyword evidence="15" id="KW-0460">Magnesium</keyword>
<feature type="binding site" evidence="14">
    <location>
        <position position="122"/>
    </location>
    <ligand>
        <name>Zn(2+)</name>
        <dbReference type="ChEBI" id="CHEBI:29105"/>
        <note>catalytic</note>
    </ligand>
</feature>
<evidence type="ECO:0000256" key="6">
    <source>
        <dbReference type="ARBA" id="ARBA00020771"/>
    </source>
</evidence>
<dbReference type="PANTHER" id="PTHR11458:SF0">
    <property type="entry name" value="DELTA-AMINOLEVULINIC ACID DEHYDRATASE"/>
    <property type="match status" value="1"/>
</dbReference>
<reference evidence="19" key="1">
    <citation type="submission" date="2015-01" db="EMBL/GenBank/DDBJ databases">
        <authorList>
            <person name="Manzoor Shahid"/>
            <person name="Zubair Saima"/>
        </authorList>
    </citation>
    <scope>NUCLEOTIDE SEQUENCE [LARGE SCALE GENOMIC DNA]</scope>
    <source>
        <strain evidence="19">Sp3</strain>
    </source>
</reference>
<dbReference type="SUPFAM" id="SSF51569">
    <property type="entry name" value="Aldolase"/>
    <property type="match status" value="1"/>
</dbReference>
<dbReference type="EMBL" id="CDRZ01000259">
    <property type="protein sequence ID" value="CEO89832.1"/>
    <property type="molecule type" value="Genomic_DNA"/>
</dbReference>
<evidence type="ECO:0000256" key="3">
    <source>
        <dbReference type="ARBA" id="ARBA00008055"/>
    </source>
</evidence>
<feature type="binding site" evidence="13">
    <location>
        <position position="205"/>
    </location>
    <ligand>
        <name>5-aminolevulinate</name>
        <dbReference type="ChEBI" id="CHEBI:356416"/>
        <label>1</label>
    </ligand>
</feature>
<comment type="similarity">
    <text evidence="3 17">Belongs to the ALAD family.</text>
</comment>
<dbReference type="NCBIfam" id="NF006762">
    <property type="entry name" value="PRK09283.1"/>
    <property type="match status" value="1"/>
</dbReference>
<feature type="binding site" evidence="15">
    <location>
        <position position="233"/>
    </location>
    <ligand>
        <name>Mg(2+)</name>
        <dbReference type="ChEBI" id="CHEBI:18420"/>
    </ligand>
</feature>
<evidence type="ECO:0000256" key="15">
    <source>
        <dbReference type="PIRSR" id="PIRSR001415-5"/>
    </source>
</evidence>
<protein>
    <recommendedName>
        <fullName evidence="6 16">Delta-aminolevulinic acid dehydratase</fullName>
        <ecNumber evidence="5 16">4.2.1.24</ecNumber>
    </recommendedName>
</protein>
<keyword evidence="14" id="KW-0862">Zinc</keyword>
<accession>A0A0B7MQ71</accession>
<dbReference type="InterPro" id="IPR013785">
    <property type="entry name" value="Aldolase_TIM"/>
</dbReference>
<proteinExistence type="inferred from homology"/>
<dbReference type="GO" id="GO:0006782">
    <property type="term" value="P:protoporphyrinogen IX biosynthetic process"/>
    <property type="evidence" value="ECO:0007669"/>
    <property type="project" value="UniProtKB-UniPathway"/>
</dbReference>
<evidence type="ECO:0000256" key="5">
    <source>
        <dbReference type="ARBA" id="ARBA00012053"/>
    </source>
</evidence>
<dbReference type="SMART" id="SM01004">
    <property type="entry name" value="ALAD"/>
    <property type="match status" value="1"/>
</dbReference>
<evidence type="ECO:0000313" key="18">
    <source>
        <dbReference type="EMBL" id="CEO89832.1"/>
    </source>
</evidence>
<dbReference type="CDD" id="cd00384">
    <property type="entry name" value="ALAD_PBGS"/>
    <property type="match status" value="1"/>
</dbReference>
<evidence type="ECO:0000256" key="4">
    <source>
        <dbReference type="ARBA" id="ARBA00011823"/>
    </source>
</evidence>
<feature type="binding site" evidence="14">
    <location>
        <position position="130"/>
    </location>
    <ligand>
        <name>Zn(2+)</name>
        <dbReference type="ChEBI" id="CHEBI:29105"/>
        <note>catalytic</note>
    </ligand>
</feature>
<dbReference type="Proteomes" id="UP000046155">
    <property type="component" value="Unassembled WGS sequence"/>
</dbReference>
<dbReference type="PANTHER" id="PTHR11458">
    <property type="entry name" value="DELTA-AMINOLEVULINIC ACID DEHYDRATASE"/>
    <property type="match status" value="1"/>
</dbReference>
<keyword evidence="14" id="KW-0479">Metal-binding</keyword>
<dbReference type="EC" id="4.2.1.24" evidence="5 16"/>
<dbReference type="FunFam" id="3.20.20.70:FF:000019">
    <property type="entry name" value="Delta-aminolevulinic acid dehydratase"/>
    <property type="match status" value="1"/>
</dbReference>
<feature type="binding site" evidence="13">
    <location>
        <position position="274"/>
    </location>
    <ligand>
        <name>5-aminolevulinate</name>
        <dbReference type="ChEBI" id="CHEBI:356416"/>
        <label>2</label>
    </ligand>
</feature>
<dbReference type="Pfam" id="PF00490">
    <property type="entry name" value="ALAD"/>
    <property type="match status" value="1"/>
</dbReference>
<dbReference type="AlphaFoldDB" id="A0A0B7MQ71"/>
<keyword evidence="7" id="KW-0350">Heme biosynthesis</keyword>
<organism evidence="18 19">
    <name type="scientific">Syntrophaceticus schinkii</name>
    <dbReference type="NCBI Taxonomy" id="499207"/>
    <lineage>
        <taxon>Bacteria</taxon>
        <taxon>Bacillati</taxon>
        <taxon>Bacillota</taxon>
        <taxon>Clostridia</taxon>
        <taxon>Thermoanaerobacterales</taxon>
        <taxon>Thermoanaerobacterales Family III. Incertae Sedis</taxon>
        <taxon>Syntrophaceticus</taxon>
    </lineage>
</organism>
<dbReference type="PROSITE" id="PS00169">
    <property type="entry name" value="D_ALA_DEHYDRATASE"/>
    <property type="match status" value="1"/>
</dbReference>
<comment type="function">
    <text evidence="10">Catalyzes an early step in the biosynthesis of tetrapyrroles. Binds two molecules of 5-aminolevulinate per subunit, each at a distinct site, and catalyzes their condensation to form porphobilinogen.</text>
</comment>
<dbReference type="InterPro" id="IPR001731">
    <property type="entry name" value="ALAD"/>
</dbReference>
<evidence type="ECO:0000256" key="12">
    <source>
        <dbReference type="PIRSR" id="PIRSR001415-1"/>
    </source>
</evidence>
<dbReference type="Gene3D" id="3.20.20.70">
    <property type="entry name" value="Aldolase class I"/>
    <property type="match status" value="1"/>
</dbReference>
<feature type="binding site" evidence="14">
    <location>
        <position position="120"/>
    </location>
    <ligand>
        <name>Zn(2+)</name>
        <dbReference type="ChEBI" id="CHEBI:29105"/>
        <note>catalytic</note>
    </ligand>
</feature>
<name>A0A0B7MQ71_9FIRM</name>
<comment type="subunit">
    <text evidence="4 16">Homooctamer.</text>
</comment>
<dbReference type="OrthoDB" id="9805001at2"/>
<dbReference type="RefSeq" id="WP_044665692.1">
    <property type="nucleotide sequence ID" value="NZ_CDRZ01000259.1"/>
</dbReference>
<evidence type="ECO:0000256" key="11">
    <source>
        <dbReference type="ARBA" id="ARBA00047651"/>
    </source>
</evidence>
<dbReference type="PIRSF" id="PIRSF001415">
    <property type="entry name" value="Porphbilin_synth"/>
    <property type="match status" value="1"/>
</dbReference>
<comment type="catalytic activity">
    <reaction evidence="11 16">
        <text>2 5-aminolevulinate = porphobilinogen + 2 H2O + H(+)</text>
        <dbReference type="Rhea" id="RHEA:24064"/>
        <dbReference type="ChEBI" id="CHEBI:15377"/>
        <dbReference type="ChEBI" id="CHEBI:15378"/>
        <dbReference type="ChEBI" id="CHEBI:58126"/>
        <dbReference type="ChEBI" id="CHEBI:356416"/>
        <dbReference type="EC" id="4.2.1.24"/>
    </reaction>
</comment>
<feature type="active site" description="Schiff-base intermediate with substrate" evidence="12">
    <location>
        <position position="195"/>
    </location>
</feature>
<feature type="binding site" evidence="13">
    <location>
        <position position="217"/>
    </location>
    <ligand>
        <name>5-aminolevulinate</name>
        <dbReference type="ChEBI" id="CHEBI:356416"/>
        <label>1</label>
    </ligand>
</feature>
<evidence type="ECO:0000256" key="14">
    <source>
        <dbReference type="PIRSR" id="PIRSR001415-3"/>
    </source>
</evidence>
<comment type="cofactor">
    <cofactor evidence="1">
        <name>Zn(2+)</name>
        <dbReference type="ChEBI" id="CHEBI:29105"/>
    </cofactor>
</comment>
<evidence type="ECO:0000256" key="13">
    <source>
        <dbReference type="PIRSR" id="PIRSR001415-2"/>
    </source>
</evidence>
<evidence type="ECO:0000256" key="9">
    <source>
        <dbReference type="ARBA" id="ARBA00023244"/>
    </source>
</evidence>
<feature type="active site" description="Schiff-base intermediate with substrate" evidence="12">
    <location>
        <position position="248"/>
    </location>
</feature>
<feature type="binding site" evidence="13">
    <location>
        <position position="313"/>
    </location>
    <ligand>
        <name>5-aminolevulinate</name>
        <dbReference type="ChEBI" id="CHEBI:356416"/>
        <label>2</label>
    </ligand>
</feature>
<evidence type="ECO:0000256" key="10">
    <source>
        <dbReference type="ARBA" id="ARBA00025628"/>
    </source>
</evidence>
<evidence type="ECO:0000256" key="7">
    <source>
        <dbReference type="ARBA" id="ARBA00023133"/>
    </source>
</evidence>
<dbReference type="GO" id="GO:0005829">
    <property type="term" value="C:cytosol"/>
    <property type="evidence" value="ECO:0007669"/>
    <property type="project" value="TreeGrafter"/>
</dbReference>
<dbReference type="GO" id="GO:0004655">
    <property type="term" value="F:porphobilinogen synthase activity"/>
    <property type="evidence" value="ECO:0007669"/>
    <property type="project" value="UniProtKB-EC"/>
</dbReference>
<evidence type="ECO:0000256" key="2">
    <source>
        <dbReference type="ARBA" id="ARBA00004694"/>
    </source>
</evidence>
<evidence type="ECO:0000256" key="1">
    <source>
        <dbReference type="ARBA" id="ARBA00001947"/>
    </source>
</evidence>
<gene>
    <name evidence="18" type="primary">hemB</name>
    <name evidence="18" type="ORF">SSCH_600053</name>
</gene>
<evidence type="ECO:0000256" key="17">
    <source>
        <dbReference type="RuleBase" id="RU004161"/>
    </source>
</evidence>
<keyword evidence="19" id="KW-1185">Reference proteome</keyword>
<keyword evidence="8 16" id="KW-0456">Lyase</keyword>
<dbReference type="PRINTS" id="PR00144">
    <property type="entry name" value="DALDHYDRTASE"/>
</dbReference>
<comment type="pathway">
    <text evidence="2">Porphyrin-containing compound metabolism; protoporphyrin-IX biosynthesis; coproporphyrinogen-III from 5-aminolevulinate: step 1/4.</text>
</comment>
<evidence type="ECO:0000256" key="16">
    <source>
        <dbReference type="RuleBase" id="RU000515"/>
    </source>
</evidence>
<evidence type="ECO:0000313" key="19">
    <source>
        <dbReference type="Proteomes" id="UP000046155"/>
    </source>
</evidence>
<dbReference type="UniPathway" id="UPA00251">
    <property type="reaction ID" value="UER00318"/>
</dbReference>
<dbReference type="GO" id="GO:0008270">
    <property type="term" value="F:zinc ion binding"/>
    <property type="evidence" value="ECO:0007669"/>
    <property type="project" value="TreeGrafter"/>
</dbReference>
<dbReference type="InterPro" id="IPR030656">
    <property type="entry name" value="ALAD_AS"/>
</dbReference>